<dbReference type="EMBL" id="AZIM01001540">
    <property type="protein sequence ID" value="ETE66528.1"/>
    <property type="molecule type" value="Genomic_DNA"/>
</dbReference>
<dbReference type="Proteomes" id="UP000018936">
    <property type="component" value="Unassembled WGS sequence"/>
</dbReference>
<proteinExistence type="predicted"/>
<organism evidence="1 2">
    <name type="scientific">Ophiophagus hannah</name>
    <name type="common">King cobra</name>
    <name type="synonym">Naja hannah</name>
    <dbReference type="NCBI Taxonomy" id="8665"/>
    <lineage>
        <taxon>Eukaryota</taxon>
        <taxon>Metazoa</taxon>
        <taxon>Chordata</taxon>
        <taxon>Craniata</taxon>
        <taxon>Vertebrata</taxon>
        <taxon>Euteleostomi</taxon>
        <taxon>Lepidosauria</taxon>
        <taxon>Squamata</taxon>
        <taxon>Bifurcata</taxon>
        <taxon>Unidentata</taxon>
        <taxon>Episquamata</taxon>
        <taxon>Toxicofera</taxon>
        <taxon>Serpentes</taxon>
        <taxon>Colubroidea</taxon>
        <taxon>Elapidae</taxon>
        <taxon>Elapinae</taxon>
        <taxon>Ophiophagus</taxon>
    </lineage>
</organism>
<dbReference type="AlphaFoldDB" id="V8NXZ3"/>
<feature type="non-terminal residue" evidence="1">
    <location>
        <position position="1"/>
    </location>
</feature>
<comment type="caution">
    <text evidence="1">The sequence shown here is derived from an EMBL/GenBank/DDBJ whole genome shotgun (WGS) entry which is preliminary data.</text>
</comment>
<protein>
    <submittedName>
        <fullName evidence="1">Anoctamin-8</fullName>
    </submittedName>
</protein>
<evidence type="ECO:0000313" key="1">
    <source>
        <dbReference type="EMBL" id="ETE66528.1"/>
    </source>
</evidence>
<sequence length="101" mass="11336">MAPRARSKHPIGQIQPAGLEFDTPKVIALGFAVSSLDLGLTFLRIRGKERRVPHRKEKRGHPNKLFGKRLLQAGRYIMSNKSWMKTVPTENCDVLMTLAGV</sequence>
<dbReference type="OrthoDB" id="296386at2759"/>
<evidence type="ECO:0000313" key="2">
    <source>
        <dbReference type="Proteomes" id="UP000018936"/>
    </source>
</evidence>
<reference evidence="1 2" key="1">
    <citation type="journal article" date="2013" name="Proc. Natl. Acad. Sci. U.S.A.">
        <title>The king cobra genome reveals dynamic gene evolution and adaptation in the snake venom system.</title>
        <authorList>
            <person name="Vonk F.J."/>
            <person name="Casewell N.R."/>
            <person name="Henkel C.V."/>
            <person name="Heimberg A.M."/>
            <person name="Jansen H.J."/>
            <person name="McCleary R.J."/>
            <person name="Kerkkamp H.M."/>
            <person name="Vos R.A."/>
            <person name="Guerreiro I."/>
            <person name="Calvete J.J."/>
            <person name="Wuster W."/>
            <person name="Woods A.E."/>
            <person name="Logan J.M."/>
            <person name="Harrison R.A."/>
            <person name="Castoe T.A."/>
            <person name="de Koning A.P."/>
            <person name="Pollock D.D."/>
            <person name="Yandell M."/>
            <person name="Calderon D."/>
            <person name="Renjifo C."/>
            <person name="Currier R.B."/>
            <person name="Salgado D."/>
            <person name="Pla D."/>
            <person name="Sanz L."/>
            <person name="Hyder A.S."/>
            <person name="Ribeiro J.M."/>
            <person name="Arntzen J.W."/>
            <person name="van den Thillart G.E."/>
            <person name="Boetzer M."/>
            <person name="Pirovano W."/>
            <person name="Dirks R.P."/>
            <person name="Spaink H.P."/>
            <person name="Duboule D."/>
            <person name="McGlinn E."/>
            <person name="Kini R.M."/>
            <person name="Richardson M.K."/>
        </authorList>
    </citation>
    <scope>NUCLEOTIDE SEQUENCE</scope>
    <source>
        <tissue evidence="1">Blood</tissue>
    </source>
</reference>
<name>V8NXZ3_OPHHA</name>
<gene>
    <name evidence="1" type="primary">ANO8</name>
    <name evidence="1" type="ORF">L345_07689</name>
</gene>
<keyword evidence="2" id="KW-1185">Reference proteome</keyword>
<accession>V8NXZ3</accession>